<keyword evidence="3" id="KW-1185">Reference proteome</keyword>
<dbReference type="AlphaFoldDB" id="A0A0D2IV57"/>
<reference evidence="2 3" key="1">
    <citation type="submission" date="2015-01" db="EMBL/GenBank/DDBJ databases">
        <title>The Genome Sequence of Rhinocladiella mackenzie CBS 650.93.</title>
        <authorList>
            <consortium name="The Broad Institute Genomics Platform"/>
            <person name="Cuomo C."/>
            <person name="de Hoog S."/>
            <person name="Gorbushina A."/>
            <person name="Stielow B."/>
            <person name="Teixiera M."/>
            <person name="Abouelleil A."/>
            <person name="Chapman S.B."/>
            <person name="Priest M."/>
            <person name="Young S.K."/>
            <person name="Wortman J."/>
            <person name="Nusbaum C."/>
            <person name="Birren B."/>
        </authorList>
    </citation>
    <scope>NUCLEOTIDE SEQUENCE [LARGE SCALE GENOMIC DNA]</scope>
    <source>
        <strain evidence="2 3">CBS 650.93</strain>
    </source>
</reference>
<dbReference type="HOGENOM" id="CLU_148141_0_0_1"/>
<feature type="chain" id="PRO_5002244468" evidence="1">
    <location>
        <begin position="20"/>
        <end position="137"/>
    </location>
</feature>
<dbReference type="RefSeq" id="XP_013274167.1">
    <property type="nucleotide sequence ID" value="XM_013418713.1"/>
</dbReference>
<sequence length="137" mass="13359">MRFTYLLGALVATTVSVSAQDLDSLLAEASSLIGTNTEYQSLLSSAASALDSATSALTGSDAALYSSYLSALESGLDSATSLAGSVVSEASAAATSVLGTAEPSAVATTNSDNGVDRVVLPAMGGFGAAILGLAAML</sequence>
<organism evidence="2 3">
    <name type="scientific">Rhinocladiella mackenziei CBS 650.93</name>
    <dbReference type="NCBI Taxonomy" id="1442369"/>
    <lineage>
        <taxon>Eukaryota</taxon>
        <taxon>Fungi</taxon>
        <taxon>Dikarya</taxon>
        <taxon>Ascomycota</taxon>
        <taxon>Pezizomycotina</taxon>
        <taxon>Eurotiomycetes</taxon>
        <taxon>Chaetothyriomycetidae</taxon>
        <taxon>Chaetothyriales</taxon>
        <taxon>Herpotrichiellaceae</taxon>
        <taxon>Rhinocladiella</taxon>
    </lineage>
</organism>
<dbReference type="EMBL" id="KN847477">
    <property type="protein sequence ID" value="KIX07031.1"/>
    <property type="molecule type" value="Genomic_DNA"/>
</dbReference>
<name>A0A0D2IV57_9EURO</name>
<evidence type="ECO:0000313" key="2">
    <source>
        <dbReference type="EMBL" id="KIX07031.1"/>
    </source>
</evidence>
<dbReference type="Proteomes" id="UP000053617">
    <property type="component" value="Unassembled WGS sequence"/>
</dbReference>
<keyword evidence="1" id="KW-0732">Signal</keyword>
<evidence type="ECO:0000313" key="3">
    <source>
        <dbReference type="Proteomes" id="UP000053617"/>
    </source>
</evidence>
<dbReference type="GeneID" id="25293079"/>
<dbReference type="VEuPathDB" id="FungiDB:Z518_05008"/>
<evidence type="ECO:0000256" key="1">
    <source>
        <dbReference type="SAM" id="SignalP"/>
    </source>
</evidence>
<accession>A0A0D2IV57</accession>
<gene>
    <name evidence="2" type="ORF">Z518_05008</name>
</gene>
<feature type="signal peptide" evidence="1">
    <location>
        <begin position="1"/>
        <end position="19"/>
    </location>
</feature>
<proteinExistence type="predicted"/>
<protein>
    <submittedName>
        <fullName evidence="2">Rhinocladiella mackenziei CBS 650.93 unplaced genomic scaffold supercont1.3, whole genome shotgun sequence</fullName>
    </submittedName>
</protein>